<feature type="domain" description="E2F/DP family winged-helix DNA-binding" evidence="14">
    <location>
        <begin position="281"/>
        <end position="367"/>
    </location>
</feature>
<evidence type="ECO:0000256" key="8">
    <source>
        <dbReference type="ARBA" id="ARBA00023242"/>
    </source>
</evidence>
<evidence type="ECO:0000256" key="2">
    <source>
        <dbReference type="ARBA" id="ARBA00010940"/>
    </source>
</evidence>
<dbReference type="GO" id="GO:0045944">
    <property type="term" value="P:positive regulation of transcription by RNA polymerase II"/>
    <property type="evidence" value="ECO:0007669"/>
    <property type="project" value="UniProtKB-ARBA"/>
</dbReference>
<accession>A0A9D3PXE2</accession>
<feature type="region of interest" description="Disordered" evidence="13">
    <location>
        <begin position="1"/>
        <end position="74"/>
    </location>
</feature>
<keyword evidence="7 12" id="KW-0804">Transcription</keyword>
<dbReference type="GO" id="GO:0000978">
    <property type="term" value="F:RNA polymerase II cis-regulatory region sequence-specific DNA binding"/>
    <property type="evidence" value="ECO:0007669"/>
    <property type="project" value="InterPro"/>
</dbReference>
<dbReference type="Pfam" id="PF02319">
    <property type="entry name" value="WHD_E2F_TDP"/>
    <property type="match status" value="2"/>
</dbReference>
<evidence type="ECO:0000256" key="10">
    <source>
        <dbReference type="ARBA" id="ARBA00039673"/>
    </source>
</evidence>
<comment type="subcellular location">
    <subcellularLocation>
        <location evidence="1 12">Nucleus</location>
    </subcellularLocation>
</comment>
<keyword evidence="16" id="KW-1185">Reference proteome</keyword>
<dbReference type="FunFam" id="1.10.10.10:FF:000073">
    <property type="entry name" value="E2F transcription factor 8"/>
    <property type="match status" value="1"/>
</dbReference>
<feature type="compositionally biased region" description="Polar residues" evidence="13">
    <location>
        <begin position="46"/>
        <end position="65"/>
    </location>
</feature>
<keyword evidence="5 12" id="KW-0238">DNA-binding</keyword>
<evidence type="ECO:0000256" key="11">
    <source>
        <dbReference type="ARBA" id="ARBA00058973"/>
    </source>
</evidence>
<dbReference type="Proteomes" id="UP001046870">
    <property type="component" value="Chromosome 11"/>
</dbReference>
<dbReference type="PANTHER" id="PTHR12081:SF40">
    <property type="entry name" value="TRANSCRIPTION FACTOR E2F8"/>
    <property type="match status" value="1"/>
</dbReference>
<reference evidence="15" key="1">
    <citation type="submission" date="2021-01" db="EMBL/GenBank/DDBJ databases">
        <authorList>
            <person name="Zahm M."/>
            <person name="Roques C."/>
            <person name="Cabau C."/>
            <person name="Klopp C."/>
            <person name="Donnadieu C."/>
            <person name="Jouanno E."/>
            <person name="Lampietro C."/>
            <person name="Louis A."/>
            <person name="Herpin A."/>
            <person name="Echchiki A."/>
            <person name="Berthelot C."/>
            <person name="Parey E."/>
            <person name="Roest-Crollius H."/>
            <person name="Braasch I."/>
            <person name="Postlethwait J."/>
            <person name="Bobe J."/>
            <person name="Montfort J."/>
            <person name="Bouchez O."/>
            <person name="Begum T."/>
            <person name="Mejri S."/>
            <person name="Adams A."/>
            <person name="Chen W.-J."/>
            <person name="Guiguen Y."/>
        </authorList>
    </citation>
    <scope>NUCLEOTIDE SEQUENCE</scope>
    <source>
        <strain evidence="15">YG-15Mar2019-1</strain>
        <tissue evidence="15">Brain</tissue>
    </source>
</reference>
<evidence type="ECO:0000313" key="16">
    <source>
        <dbReference type="Proteomes" id="UP001046870"/>
    </source>
</evidence>
<feature type="region of interest" description="Disordered" evidence="13">
    <location>
        <begin position="634"/>
        <end position="655"/>
    </location>
</feature>
<evidence type="ECO:0000256" key="3">
    <source>
        <dbReference type="ARBA" id="ARBA00022491"/>
    </source>
</evidence>
<evidence type="ECO:0000256" key="9">
    <source>
        <dbReference type="ARBA" id="ARBA00023306"/>
    </source>
</evidence>
<evidence type="ECO:0000256" key="12">
    <source>
        <dbReference type="RuleBase" id="RU003796"/>
    </source>
</evidence>
<keyword evidence="4 12" id="KW-0805">Transcription regulation</keyword>
<dbReference type="SMART" id="SM01372">
    <property type="entry name" value="E2F_TDP"/>
    <property type="match status" value="2"/>
</dbReference>
<dbReference type="Gene3D" id="1.10.10.10">
    <property type="entry name" value="Winged helix-like DNA-binding domain superfamily/Winged helix DNA-binding domain"/>
    <property type="match status" value="2"/>
</dbReference>
<evidence type="ECO:0000256" key="4">
    <source>
        <dbReference type="ARBA" id="ARBA00023015"/>
    </source>
</evidence>
<organism evidence="15 16">
    <name type="scientific">Megalops atlanticus</name>
    <name type="common">Tarpon</name>
    <name type="synonym">Clupea gigantea</name>
    <dbReference type="NCBI Taxonomy" id="7932"/>
    <lineage>
        <taxon>Eukaryota</taxon>
        <taxon>Metazoa</taxon>
        <taxon>Chordata</taxon>
        <taxon>Craniata</taxon>
        <taxon>Vertebrata</taxon>
        <taxon>Euteleostomi</taxon>
        <taxon>Actinopterygii</taxon>
        <taxon>Neopterygii</taxon>
        <taxon>Teleostei</taxon>
        <taxon>Elopiformes</taxon>
        <taxon>Megalopidae</taxon>
        <taxon>Megalops</taxon>
    </lineage>
</organism>
<keyword evidence="8 12" id="KW-0539">Nucleus</keyword>
<feature type="compositionally biased region" description="Basic and acidic residues" evidence="13">
    <location>
        <begin position="484"/>
        <end position="494"/>
    </location>
</feature>
<dbReference type="InterPro" id="IPR036388">
    <property type="entry name" value="WH-like_DNA-bd_sf"/>
</dbReference>
<feature type="domain" description="E2F/DP family winged-helix DNA-binding" evidence="14">
    <location>
        <begin position="131"/>
        <end position="200"/>
    </location>
</feature>
<dbReference type="OrthoDB" id="5318at2759"/>
<evidence type="ECO:0000256" key="6">
    <source>
        <dbReference type="ARBA" id="ARBA00023159"/>
    </source>
</evidence>
<dbReference type="FunFam" id="1.10.10.10:FF:000100">
    <property type="entry name" value="E2F transcription factor 8"/>
    <property type="match status" value="1"/>
</dbReference>
<comment type="caution">
    <text evidence="15">The sequence shown here is derived from an EMBL/GenBank/DDBJ whole genome shotgun (WGS) entry which is preliminary data.</text>
</comment>
<proteinExistence type="inferred from homology"/>
<feature type="region of interest" description="Disordered" evidence="13">
    <location>
        <begin position="468"/>
        <end position="494"/>
    </location>
</feature>
<dbReference type="GO" id="GO:0008045">
    <property type="term" value="P:motor neuron axon guidance"/>
    <property type="evidence" value="ECO:0007669"/>
    <property type="project" value="UniProtKB-ARBA"/>
</dbReference>
<feature type="compositionally biased region" description="Polar residues" evidence="13">
    <location>
        <begin position="635"/>
        <end position="653"/>
    </location>
</feature>
<dbReference type="GO" id="GO:0045892">
    <property type="term" value="P:negative regulation of DNA-templated transcription"/>
    <property type="evidence" value="ECO:0007669"/>
    <property type="project" value="UniProtKB-ARBA"/>
</dbReference>
<protein>
    <recommendedName>
        <fullName evidence="10">Transcription factor E2F8</fullName>
    </recommendedName>
</protein>
<dbReference type="EMBL" id="JAFDVH010000011">
    <property type="protein sequence ID" value="KAG7467926.1"/>
    <property type="molecule type" value="Genomic_DNA"/>
</dbReference>
<dbReference type="SUPFAM" id="SSF46785">
    <property type="entry name" value="Winged helix' DNA-binding domain"/>
    <property type="match status" value="2"/>
</dbReference>
<evidence type="ECO:0000256" key="13">
    <source>
        <dbReference type="SAM" id="MobiDB-lite"/>
    </source>
</evidence>
<comment type="function">
    <text evidence="11">Atypical E2F transcription factor that participates in various processes such as angiogenesis and polyploidization of specialized cells. Mainly acts as a transcription repressor that binds DNA independently of DP proteins and specifically recognizes the E2 recognition site 5'-TTTC[CG]CGC-3'. Directly represses transcription of classical E2F transcription factors such as e2f1. Acts as a regulator of S-phase by recognizing and binding the E2-related site 5'-TTCCCGCC-3' and mediating repression of G1/S-regulated genes. Acts as a promoter of sprouting angiogenesis, possibly by acting as a transcription activator and promoting expression of vegfa.</text>
</comment>
<feature type="region of interest" description="Disordered" evidence="13">
    <location>
        <begin position="362"/>
        <end position="392"/>
    </location>
</feature>
<feature type="compositionally biased region" description="Polar residues" evidence="13">
    <location>
        <begin position="1"/>
        <end position="21"/>
    </location>
</feature>
<evidence type="ECO:0000256" key="1">
    <source>
        <dbReference type="ARBA" id="ARBA00004123"/>
    </source>
</evidence>
<feature type="compositionally biased region" description="Polar residues" evidence="13">
    <location>
        <begin position="766"/>
        <end position="788"/>
    </location>
</feature>
<keyword evidence="3" id="KW-0678">Repressor</keyword>
<evidence type="ECO:0000313" key="15">
    <source>
        <dbReference type="EMBL" id="KAG7467926.1"/>
    </source>
</evidence>
<evidence type="ECO:0000256" key="7">
    <source>
        <dbReference type="ARBA" id="ARBA00023163"/>
    </source>
</evidence>
<feature type="compositionally biased region" description="Basic and acidic residues" evidence="13">
    <location>
        <begin position="22"/>
        <end position="33"/>
    </location>
</feature>
<dbReference type="AlphaFoldDB" id="A0A9D3PXE2"/>
<evidence type="ECO:0000259" key="14">
    <source>
        <dbReference type="SMART" id="SM01372"/>
    </source>
</evidence>
<dbReference type="InterPro" id="IPR015633">
    <property type="entry name" value="E2F"/>
</dbReference>
<dbReference type="InterPro" id="IPR036390">
    <property type="entry name" value="WH_DNA-bd_sf"/>
</dbReference>
<dbReference type="GO" id="GO:0002040">
    <property type="term" value="P:sprouting angiogenesis"/>
    <property type="evidence" value="ECO:0007669"/>
    <property type="project" value="UniProtKB-ARBA"/>
</dbReference>
<dbReference type="PANTHER" id="PTHR12081">
    <property type="entry name" value="TRANSCRIPTION FACTOR E2F"/>
    <property type="match status" value="1"/>
</dbReference>
<dbReference type="GO" id="GO:0001946">
    <property type="term" value="P:lymphangiogenesis"/>
    <property type="evidence" value="ECO:0007669"/>
    <property type="project" value="UniProtKB-ARBA"/>
</dbReference>
<dbReference type="InterPro" id="IPR003316">
    <property type="entry name" value="E2F_WHTH_DNA-bd_dom"/>
</dbReference>
<keyword evidence="9" id="KW-0131">Cell cycle</keyword>
<dbReference type="GO" id="GO:0090575">
    <property type="term" value="C:RNA polymerase II transcription regulator complex"/>
    <property type="evidence" value="ECO:0007669"/>
    <property type="project" value="TreeGrafter"/>
</dbReference>
<comment type="similarity">
    <text evidence="2 12">Belongs to the E2F/DP family.</text>
</comment>
<feature type="region of interest" description="Disordered" evidence="13">
    <location>
        <begin position="672"/>
        <end position="696"/>
    </location>
</feature>
<feature type="region of interest" description="Disordered" evidence="13">
    <location>
        <begin position="572"/>
        <end position="597"/>
    </location>
</feature>
<sequence>MSSVLLDLQNLNQKPQINSNCDRSENEKPDAFAEPHTMTKTPGKPSASNAVSVESQHNMGSLTTPTKRRDVSACEPWTPTSNLKILLSAASPEIRNRAKELCIGDTEITRPSSCPQEPGFGEESEKLQISRKEKSLGLLCHKFLARYPDYPNPALSNNICLDDVAGELNVERRRIYDIMNVLESLHMVSRLAKNRYTWHGRANLSQTLAMLKSVGEEHRYSEQMQHIKQRSCERDFDLDGEEKENEDVQPLADSEGEWGQKEMFFVELPGMEFRAASVNSRKDKSLRVMSQKFVMLFLVSTPRVVSLEVAAKILIGEDQVIDLDKSKFKTKIRRLYDIANVLSSLQLIKKVHVTEERGRKPAFKWTGPEDFPNVKAESPPAATSTGAGTLESRASLENCTKNLFSPGTKRSFTRHPSLVKLAKSIQDDRRKINSAPTSPIKVTPDTDFYPSKMAQLAAICKIQLDEQSKKSERKSAPAAGNAPKPEEKADESVRAAEPVLTAESNGSTLQAQFPVQSVGALSCISSQYSPLIPVLLPQHPMGVPYAVYMPPASVKPHPSSLAVRSMTFEEKSGGLCDTTKESGTLSTPTPTGTSDISATQTQVTNPVLQNPDTAHSPKSPASVLKRVCAERIPENSPSKALKTQNISGGSSPVQAKPCASLQARLKARRGLVSSRPSPRALHLDPEFINTPESTAAERLDQSVERFLDRDEKLSPLDSEAGRTPLQAVPVQEIAVLPANLNTETLIPTGYLIPISQQSLISYKDCQSSSGEGAKASTPSHNAHQTPTAGSMPAGAQEFTPTRFPIQRPMSVSVSPIPSLAPGHRIHSPSPAILNFTLQNLGLIPAGSPGGVPPSHKQASPVPGHPGLQQASMIFVKPMSSVALQTPLHGQPVTLLSLQQPLLATPKGTQTVQHSFFHTPGSSLSPLATVATPAGQTSCRTVYIPQRKLDVGTEDTLTPTATEPVLLNGLHQ</sequence>
<feature type="region of interest" description="Disordered" evidence="13">
    <location>
        <begin position="766"/>
        <end position="791"/>
    </location>
</feature>
<dbReference type="GO" id="GO:0000981">
    <property type="term" value="F:DNA-binding transcription factor activity, RNA polymerase II-specific"/>
    <property type="evidence" value="ECO:0007669"/>
    <property type="project" value="TreeGrafter"/>
</dbReference>
<evidence type="ECO:0000256" key="5">
    <source>
        <dbReference type="ARBA" id="ARBA00023125"/>
    </source>
</evidence>
<keyword evidence="6" id="KW-0010">Activator</keyword>
<name>A0A9D3PXE2_MEGAT</name>
<feature type="compositionally biased region" description="Low complexity" evidence="13">
    <location>
        <begin position="582"/>
        <end position="594"/>
    </location>
</feature>
<gene>
    <name evidence="15" type="ORF">MATL_G00137360</name>
</gene>